<name>A0ABZ2M0I5_9BACT</name>
<accession>A0ABZ2M0I5</accession>
<proteinExistence type="predicted"/>
<evidence type="ECO:0000313" key="1">
    <source>
        <dbReference type="EMBL" id="WXB15359.1"/>
    </source>
</evidence>
<organism evidence="1 2">
    <name type="scientific">Pendulispora albinea</name>
    <dbReference type="NCBI Taxonomy" id="2741071"/>
    <lineage>
        <taxon>Bacteria</taxon>
        <taxon>Pseudomonadati</taxon>
        <taxon>Myxococcota</taxon>
        <taxon>Myxococcia</taxon>
        <taxon>Myxococcales</taxon>
        <taxon>Sorangiineae</taxon>
        <taxon>Pendulisporaceae</taxon>
        <taxon>Pendulispora</taxon>
    </lineage>
</organism>
<dbReference type="RefSeq" id="WP_394824984.1">
    <property type="nucleotide sequence ID" value="NZ_CP089984.1"/>
</dbReference>
<sequence length="261" mass="29057">MDKKTSPKPLIDRAKRDMGDAIKSRYREARSLLRTATTGESLARYRVGRLVREIREHTDRYGNLSVGLLAAALGYDEATLHSYARVVESWPDQSEFNELLRRYMPNGSPLSWAHLLELSIVSTRDERERLITDVLTHGLSVRDLVALVRDQDPIPASTPPSSMPNRVRWFIEVCDALERGVHATKKSLARLETSPDALQVLNDAQLALARARVILDKYGSALDAADDRIIGPAGEEGEVRKSVRGPFLLAGIAPVKSRVKP</sequence>
<protein>
    <submittedName>
        <fullName evidence="1">Uncharacterized protein</fullName>
    </submittedName>
</protein>
<dbReference type="Proteomes" id="UP001370348">
    <property type="component" value="Chromosome"/>
</dbReference>
<keyword evidence="2" id="KW-1185">Reference proteome</keyword>
<gene>
    <name evidence="1" type="ORF">LZC94_47005</name>
</gene>
<evidence type="ECO:0000313" key="2">
    <source>
        <dbReference type="Proteomes" id="UP001370348"/>
    </source>
</evidence>
<dbReference type="EMBL" id="CP089984">
    <property type="protein sequence ID" value="WXB15359.1"/>
    <property type="molecule type" value="Genomic_DNA"/>
</dbReference>
<reference evidence="1 2" key="1">
    <citation type="submission" date="2021-12" db="EMBL/GenBank/DDBJ databases">
        <title>Discovery of the Pendulisporaceae a myxobacterial family with distinct sporulation behavior and unique specialized metabolism.</title>
        <authorList>
            <person name="Garcia R."/>
            <person name="Popoff A."/>
            <person name="Bader C.D."/>
            <person name="Loehr J."/>
            <person name="Walesch S."/>
            <person name="Walt C."/>
            <person name="Boldt J."/>
            <person name="Bunk B."/>
            <person name="Haeckl F.J.F.P.J."/>
            <person name="Gunesch A.P."/>
            <person name="Birkelbach J."/>
            <person name="Nuebel U."/>
            <person name="Pietschmann T."/>
            <person name="Bach T."/>
            <person name="Mueller R."/>
        </authorList>
    </citation>
    <scope>NUCLEOTIDE SEQUENCE [LARGE SCALE GENOMIC DNA]</scope>
    <source>
        <strain evidence="1 2">MSr11954</strain>
    </source>
</reference>